<dbReference type="GO" id="GO:0072583">
    <property type="term" value="P:clathrin-dependent endocytosis"/>
    <property type="evidence" value="ECO:0007669"/>
    <property type="project" value="TreeGrafter"/>
</dbReference>
<feature type="compositionally biased region" description="Basic and acidic residues" evidence="2">
    <location>
        <begin position="534"/>
        <end position="555"/>
    </location>
</feature>
<dbReference type="PROSITE" id="PS50005">
    <property type="entry name" value="TPR"/>
    <property type="match status" value="1"/>
</dbReference>
<dbReference type="GO" id="GO:0030276">
    <property type="term" value="F:clathrin binding"/>
    <property type="evidence" value="ECO:0007669"/>
    <property type="project" value="TreeGrafter"/>
</dbReference>
<feature type="compositionally biased region" description="Polar residues" evidence="2">
    <location>
        <begin position="235"/>
        <end position="258"/>
    </location>
</feature>
<keyword evidence="1" id="KW-0802">TPR repeat</keyword>
<dbReference type="SUPFAM" id="SSF48452">
    <property type="entry name" value="TPR-like"/>
    <property type="match status" value="1"/>
</dbReference>
<feature type="compositionally biased region" description="Polar residues" evidence="2">
    <location>
        <begin position="161"/>
        <end position="177"/>
    </location>
</feature>
<feature type="repeat" description="TPR" evidence="1">
    <location>
        <begin position="639"/>
        <end position="672"/>
    </location>
</feature>
<evidence type="ECO:0000313" key="4">
    <source>
        <dbReference type="EMBL" id="CDZ97307.1"/>
    </source>
</evidence>
<name>A0A0F7SK25_PHARH</name>
<feature type="compositionally biased region" description="Basic and acidic residues" evidence="2">
    <location>
        <begin position="369"/>
        <end position="379"/>
    </location>
</feature>
<feature type="compositionally biased region" description="Low complexity" evidence="2">
    <location>
        <begin position="314"/>
        <end position="323"/>
    </location>
</feature>
<feature type="compositionally biased region" description="Low complexity" evidence="2">
    <location>
        <begin position="795"/>
        <end position="807"/>
    </location>
</feature>
<dbReference type="SMART" id="SM00165">
    <property type="entry name" value="UBA"/>
    <property type="match status" value="1"/>
</dbReference>
<feature type="domain" description="UBA" evidence="3">
    <location>
        <begin position="324"/>
        <end position="366"/>
    </location>
</feature>
<dbReference type="SUPFAM" id="SSF46934">
    <property type="entry name" value="UBA-like"/>
    <property type="match status" value="1"/>
</dbReference>
<feature type="region of interest" description="Disordered" evidence="2">
    <location>
        <begin position="795"/>
        <end position="824"/>
    </location>
</feature>
<evidence type="ECO:0000259" key="3">
    <source>
        <dbReference type="PROSITE" id="PS50030"/>
    </source>
</evidence>
<dbReference type="InterPro" id="IPR036869">
    <property type="entry name" value="J_dom_sf"/>
</dbReference>
<dbReference type="InterPro" id="IPR001623">
    <property type="entry name" value="DnaJ_domain"/>
</dbReference>
<dbReference type="CDD" id="cd06257">
    <property type="entry name" value="DnaJ"/>
    <property type="match status" value="1"/>
</dbReference>
<organism evidence="4">
    <name type="scientific">Phaffia rhodozyma</name>
    <name type="common">Yeast</name>
    <name type="synonym">Xanthophyllomyces dendrorhous</name>
    <dbReference type="NCBI Taxonomy" id="264483"/>
    <lineage>
        <taxon>Eukaryota</taxon>
        <taxon>Fungi</taxon>
        <taxon>Dikarya</taxon>
        <taxon>Basidiomycota</taxon>
        <taxon>Agaricomycotina</taxon>
        <taxon>Tremellomycetes</taxon>
        <taxon>Cystofilobasidiales</taxon>
        <taxon>Mrakiaceae</taxon>
        <taxon>Phaffia</taxon>
    </lineage>
</organism>
<dbReference type="InterPro" id="IPR015940">
    <property type="entry name" value="UBA"/>
</dbReference>
<protein>
    <submittedName>
        <fullName evidence="4">Auxilin-like protein and related proteins containing DnaJ domain</fullName>
    </submittedName>
</protein>
<feature type="compositionally biased region" description="Low complexity" evidence="2">
    <location>
        <begin position="149"/>
        <end position="160"/>
    </location>
</feature>
<dbReference type="GO" id="GO:0031982">
    <property type="term" value="C:vesicle"/>
    <property type="evidence" value="ECO:0007669"/>
    <property type="project" value="TreeGrafter"/>
</dbReference>
<dbReference type="InterPro" id="IPR019734">
    <property type="entry name" value="TPR_rpt"/>
</dbReference>
<dbReference type="PANTHER" id="PTHR23172:SF19">
    <property type="entry name" value="J DOMAIN-CONTAINING PROTEIN"/>
    <property type="match status" value="1"/>
</dbReference>
<dbReference type="InterPro" id="IPR011990">
    <property type="entry name" value="TPR-like_helical_dom_sf"/>
</dbReference>
<evidence type="ECO:0000256" key="1">
    <source>
        <dbReference type="PROSITE-ProRule" id="PRU00339"/>
    </source>
</evidence>
<dbReference type="PANTHER" id="PTHR23172">
    <property type="entry name" value="AUXILIN/CYCLIN G-ASSOCIATED KINASE-RELATED"/>
    <property type="match status" value="1"/>
</dbReference>
<accession>A0A0F7SK25</accession>
<feature type="compositionally biased region" description="Polar residues" evidence="2">
    <location>
        <begin position="11"/>
        <end position="23"/>
    </location>
</feature>
<feature type="compositionally biased region" description="Polar residues" evidence="2">
    <location>
        <begin position="427"/>
        <end position="445"/>
    </location>
</feature>
<dbReference type="Gene3D" id="1.10.8.10">
    <property type="entry name" value="DNA helicase RuvA subunit, C-terminal domain"/>
    <property type="match status" value="1"/>
</dbReference>
<sequence length="941" mass="100317">MDDLNDLDWSVSAQQTSKPSPFQSSFDLLASSSSSTSTSSSAFYNSTRTVSPQPPPLAPFGAAKPSISQQKPQKSTDAFADLFSLGGVTRAPGSRGGGASSSMAEEQARLREEAARKKEAEHKGFESQGAFWNSLGGSGLAGSTTPLVPSRSSTPQTSRPLASTSSAKAPSRTNPSDIWSEFDLLSSSSNPGPPPSSSTTDQRLDAQSTPSLILTPPSSSSGKTGPASDPFDFFLNQTPVNGNGPSGSKQATAANKVQASAARGDEDDWEFTGNIREGKERGGLLEDSEEDDFMSAFNTKSVEVKATTLRPAQSSSSSSSRRGSPPPHIVGQLVEMGFTPAQARQALGSTESGLDVQMAASMLLSESSDQSKHIDRGFSDQDGNGDDDERERDRLRLIEEAAAAERRRKRRQGPSRSSVATGGASDLSRSATNTPPNEGATTPLQEQAAKILAQTNLLGTSVFNRANAFWKEGKSQVQKAYEERTAAANAGNSRSSTPANDGRPKWMTENIQNVDGSDKEEPRAQSHSSGFKDGFADERLQEDAPTHRPQRERPVNQKPAKAIEQPSLLLSAASKIGSLFSTAEDEPRSYVSPNRRPPARQSSSSLTTPPVSRPSPFPPAKPLMTRPIPSISTSSIESVSAHRTKGNEFFKLGQFGEAEGAYTQAISILPDGHPRSIPLYNNRATSRLKNGDHTGSASDSTMVIDMVGLDYHPDKEVPLPSDLSDINLGDGLVKAIVKRANAMELGERWSKAKEDWDLVGRLEINVPGATKIAAMDGSRRCKKMVDLMNGVSAPAIAPSSSASSSSTTKRKPPPRAAPSSSTGAASALLKATTAALESEDLQRDQHKDAVDARILSWKAGKETNVRALIGSLENVLWPELDWQKVGLHELVTDKQVKIKYTRAVGKVHPDKLNAGNTTVEQRMIANGVFAALNEAWNAGQK</sequence>
<dbReference type="PROSITE" id="PS50030">
    <property type="entry name" value="UBA"/>
    <property type="match status" value="1"/>
</dbReference>
<feature type="compositionally biased region" description="Basic and acidic residues" evidence="2">
    <location>
        <begin position="106"/>
        <end position="125"/>
    </location>
</feature>
<dbReference type="SUPFAM" id="SSF46565">
    <property type="entry name" value="Chaperone J-domain"/>
    <property type="match status" value="1"/>
</dbReference>
<dbReference type="GO" id="GO:0005737">
    <property type="term" value="C:cytoplasm"/>
    <property type="evidence" value="ECO:0007669"/>
    <property type="project" value="TreeGrafter"/>
</dbReference>
<feature type="region of interest" description="Disordered" evidence="2">
    <location>
        <begin position="580"/>
        <end position="639"/>
    </location>
</feature>
<feature type="region of interest" description="Disordered" evidence="2">
    <location>
        <begin position="299"/>
        <end position="447"/>
    </location>
</feature>
<proteinExistence type="predicted"/>
<feature type="region of interest" description="Disordered" evidence="2">
    <location>
        <begin position="473"/>
        <end position="567"/>
    </location>
</feature>
<reference evidence="4" key="1">
    <citation type="submission" date="2014-08" db="EMBL/GenBank/DDBJ databases">
        <authorList>
            <person name="Sharma Rahul"/>
            <person name="Thines Marco"/>
        </authorList>
    </citation>
    <scope>NUCLEOTIDE SEQUENCE</scope>
</reference>
<dbReference type="Gene3D" id="1.25.40.10">
    <property type="entry name" value="Tetratricopeptide repeat domain"/>
    <property type="match status" value="1"/>
</dbReference>
<dbReference type="InterPro" id="IPR009060">
    <property type="entry name" value="UBA-like_sf"/>
</dbReference>
<evidence type="ECO:0000256" key="2">
    <source>
        <dbReference type="SAM" id="MobiDB-lite"/>
    </source>
</evidence>
<feature type="region of interest" description="Disordered" evidence="2">
    <location>
        <begin position="1"/>
        <end position="266"/>
    </location>
</feature>
<dbReference type="AlphaFoldDB" id="A0A0F7SK25"/>
<feature type="compositionally biased region" description="Low complexity" evidence="2">
    <location>
        <begin position="208"/>
        <end position="221"/>
    </location>
</feature>
<feature type="compositionally biased region" description="Pro residues" evidence="2">
    <location>
        <begin position="611"/>
        <end position="621"/>
    </location>
</feature>
<feature type="compositionally biased region" description="Low complexity" evidence="2">
    <location>
        <begin position="628"/>
        <end position="639"/>
    </location>
</feature>
<feature type="compositionally biased region" description="Basic and acidic residues" evidence="2">
    <location>
        <begin position="391"/>
        <end position="405"/>
    </location>
</feature>
<feature type="compositionally biased region" description="Low complexity" evidence="2">
    <location>
        <begin position="24"/>
        <end position="43"/>
    </location>
</feature>
<dbReference type="EMBL" id="LN483167">
    <property type="protein sequence ID" value="CDZ97307.1"/>
    <property type="molecule type" value="Genomic_DNA"/>
</dbReference>
<dbReference type="GO" id="GO:0072318">
    <property type="term" value="P:clathrin coat disassembly"/>
    <property type="evidence" value="ECO:0007669"/>
    <property type="project" value="TreeGrafter"/>
</dbReference>
<feature type="compositionally biased region" description="Polar residues" evidence="2">
    <location>
        <begin position="490"/>
        <end position="499"/>
    </location>
</feature>
<dbReference type="Gene3D" id="1.10.287.110">
    <property type="entry name" value="DnaJ domain"/>
    <property type="match status" value="1"/>
</dbReference>
<feature type="compositionally biased region" description="Polar residues" evidence="2">
    <location>
        <begin position="66"/>
        <end position="76"/>
    </location>
</feature>